<keyword evidence="2" id="KW-0472">Membrane</keyword>
<feature type="compositionally biased region" description="Acidic residues" evidence="1">
    <location>
        <begin position="172"/>
        <end position="182"/>
    </location>
</feature>
<evidence type="ECO:0000259" key="3">
    <source>
        <dbReference type="Pfam" id="PF13464"/>
    </source>
</evidence>
<evidence type="ECO:0000313" key="4">
    <source>
        <dbReference type="EMBL" id="MBL6761885.1"/>
    </source>
</evidence>
<accession>A0A937HD92</accession>
<proteinExistence type="predicted"/>
<dbReference type="PANTHER" id="PTHR34475:SF1">
    <property type="entry name" value="CYTOSKELETON PROTEIN RODZ"/>
    <property type="match status" value="1"/>
</dbReference>
<keyword evidence="2" id="KW-1133">Transmembrane helix</keyword>
<dbReference type="InterPro" id="IPR010982">
    <property type="entry name" value="Lambda_DNA-bd_dom_sf"/>
</dbReference>
<gene>
    <name evidence="4" type="ORF">ISQ19_04225</name>
</gene>
<feature type="compositionally biased region" description="Low complexity" evidence="1">
    <location>
        <begin position="149"/>
        <end position="171"/>
    </location>
</feature>
<feature type="transmembrane region" description="Helical" evidence="2">
    <location>
        <begin position="107"/>
        <end position="127"/>
    </location>
</feature>
<reference evidence="4" key="1">
    <citation type="submission" date="2020-10" db="EMBL/GenBank/DDBJ databases">
        <title>Microbiome of the Black Sea water column analyzed by genome centric metagenomics.</title>
        <authorList>
            <person name="Cabello-Yeves P.J."/>
            <person name="Callieri C."/>
            <person name="Picazo A."/>
            <person name="Mehrshad M."/>
            <person name="Haro-Moreno J.M."/>
            <person name="Roda-Garcia J."/>
            <person name="Dzembekova N."/>
            <person name="Slabakova V."/>
            <person name="Slabakova N."/>
            <person name="Moncheva S."/>
            <person name="Rodriguez-Valera F."/>
        </authorList>
    </citation>
    <scope>NUCLEOTIDE SEQUENCE</scope>
    <source>
        <strain evidence="4">BS307-5m-G5</strain>
    </source>
</reference>
<dbReference type="AlphaFoldDB" id="A0A937HD92"/>
<sequence length="326" mass="34232">MADGETGTANKKIGGTLRDAREAAGASLDDISALLKIRSDHLQALEEDDFERLPGSVYAIGFIRTYATHLGLNAGELIERYKEAVSVPHLENQGPNPQTDVEPISGALKIAIGVMALFVVYILWLIAGGASDDDTNRIAAAPPVVAEAPTQNVEAAPTAPAEVAAPQSETGTEAEAEAEVEETPAPQADAASSDASGNLQTGSQNGAQNENRGQNGGEAEVEADVSPVEPPASAGLEAATAKVEIRAMRRTWMRIESADGRVLFSSIIREGEGFDLQDPDAYTLATRDAGSLEFFVNDVSVGTVGRRGQILTARKIERAAILAKSR</sequence>
<dbReference type="Pfam" id="PF13464">
    <property type="entry name" value="RodZ_C"/>
    <property type="match status" value="1"/>
</dbReference>
<dbReference type="Pfam" id="PF13413">
    <property type="entry name" value="HTH_25"/>
    <property type="match status" value="1"/>
</dbReference>
<dbReference type="InterPro" id="IPR050400">
    <property type="entry name" value="Bact_Cytoskel_RodZ"/>
</dbReference>
<keyword evidence="2" id="KW-0812">Transmembrane</keyword>
<dbReference type="InterPro" id="IPR025194">
    <property type="entry name" value="RodZ-like_C"/>
</dbReference>
<feature type="compositionally biased region" description="Polar residues" evidence="1">
    <location>
        <begin position="197"/>
        <end position="213"/>
    </location>
</feature>
<comment type="caution">
    <text evidence="4">The sequence shown here is derived from an EMBL/GenBank/DDBJ whole genome shotgun (WGS) entry which is preliminary data.</text>
</comment>
<feature type="domain" description="Cytoskeleton protein RodZ-like C-terminal" evidence="3">
    <location>
        <begin position="245"/>
        <end position="310"/>
    </location>
</feature>
<dbReference type="Proteomes" id="UP000785783">
    <property type="component" value="Unassembled WGS sequence"/>
</dbReference>
<dbReference type="EMBL" id="JADHOK010000045">
    <property type="protein sequence ID" value="MBL6761885.1"/>
    <property type="molecule type" value="Genomic_DNA"/>
</dbReference>
<evidence type="ECO:0000256" key="2">
    <source>
        <dbReference type="SAM" id="Phobius"/>
    </source>
</evidence>
<dbReference type="Gene3D" id="1.10.260.40">
    <property type="entry name" value="lambda repressor-like DNA-binding domains"/>
    <property type="match status" value="1"/>
</dbReference>
<dbReference type="PANTHER" id="PTHR34475">
    <property type="match status" value="1"/>
</dbReference>
<protein>
    <submittedName>
        <fullName evidence="4">Helix-turn-helix domain-containing protein</fullName>
    </submittedName>
</protein>
<organism evidence="4 5">
    <name type="scientific">PS1 clade bacterium</name>
    <dbReference type="NCBI Taxonomy" id="2175152"/>
    <lineage>
        <taxon>Bacteria</taxon>
        <taxon>Pseudomonadati</taxon>
        <taxon>Pseudomonadota</taxon>
        <taxon>Alphaproteobacteria</taxon>
        <taxon>PS1 clade</taxon>
    </lineage>
</organism>
<name>A0A937HD92_9PROT</name>
<evidence type="ECO:0000256" key="1">
    <source>
        <dbReference type="SAM" id="MobiDB-lite"/>
    </source>
</evidence>
<feature type="region of interest" description="Disordered" evidence="1">
    <location>
        <begin position="149"/>
        <end position="235"/>
    </location>
</feature>
<evidence type="ECO:0000313" key="5">
    <source>
        <dbReference type="Proteomes" id="UP000785783"/>
    </source>
</evidence>
<dbReference type="GO" id="GO:0003677">
    <property type="term" value="F:DNA binding"/>
    <property type="evidence" value="ECO:0007669"/>
    <property type="project" value="InterPro"/>
</dbReference>